<evidence type="ECO:0000256" key="1">
    <source>
        <dbReference type="ARBA" id="ARBA00004613"/>
    </source>
</evidence>
<dbReference type="GeneTree" id="ENSGT00730000112562"/>
<evidence type="ECO:0000256" key="8">
    <source>
        <dbReference type="SAM" id="SignalP"/>
    </source>
</evidence>
<feature type="chain" id="PRO_5018252252" evidence="8">
    <location>
        <begin position="22"/>
        <end position="115"/>
    </location>
</feature>
<name>A0A3P8WJF6_CYNSE</name>
<dbReference type="GO" id="GO:0009755">
    <property type="term" value="P:hormone-mediated signaling pathway"/>
    <property type="evidence" value="ECO:0007669"/>
    <property type="project" value="InterPro"/>
</dbReference>
<dbReference type="RefSeq" id="XP_016897927.1">
    <property type="nucleotide sequence ID" value="XM_017042438.2"/>
</dbReference>
<dbReference type="InterPro" id="IPR007733">
    <property type="entry name" value="Agouti"/>
</dbReference>
<dbReference type="Ensembl" id="ENSCSET00000027209.1">
    <property type="protein sequence ID" value="ENSCSEP00000026849.1"/>
    <property type="gene ID" value="ENSCSEG00000017147.1"/>
</dbReference>
<dbReference type="GO" id="GO:0005184">
    <property type="term" value="F:neuropeptide hormone activity"/>
    <property type="evidence" value="ECO:0007669"/>
    <property type="project" value="TreeGrafter"/>
</dbReference>
<feature type="disulfide bond" evidence="6">
    <location>
        <begin position="90"/>
        <end position="111"/>
    </location>
</feature>
<evidence type="ECO:0000256" key="5">
    <source>
        <dbReference type="ARBA" id="ARBA00023157"/>
    </source>
</evidence>
<comment type="caution">
    <text evidence="6">Lacks conserved residue(s) required for the propagation of feature annotation.</text>
</comment>
<evidence type="ECO:0000256" key="4">
    <source>
        <dbReference type="ARBA" id="ARBA00022854"/>
    </source>
</evidence>
<keyword evidence="3 8" id="KW-0732">Signal</keyword>
<protein>
    <submittedName>
        <fullName evidence="10">Agouti-signaling protein-like</fullName>
    </submittedName>
</protein>
<dbReference type="SMART" id="SM00792">
    <property type="entry name" value="Agouti"/>
    <property type="match status" value="1"/>
</dbReference>
<organism evidence="10 11">
    <name type="scientific">Cynoglossus semilaevis</name>
    <name type="common">Tongue sole</name>
    <dbReference type="NCBI Taxonomy" id="244447"/>
    <lineage>
        <taxon>Eukaryota</taxon>
        <taxon>Metazoa</taxon>
        <taxon>Chordata</taxon>
        <taxon>Craniata</taxon>
        <taxon>Vertebrata</taxon>
        <taxon>Euteleostomi</taxon>
        <taxon>Actinopterygii</taxon>
        <taxon>Neopterygii</taxon>
        <taxon>Teleostei</taxon>
        <taxon>Neoteleostei</taxon>
        <taxon>Acanthomorphata</taxon>
        <taxon>Carangaria</taxon>
        <taxon>Pleuronectiformes</taxon>
        <taxon>Pleuronectoidei</taxon>
        <taxon>Cynoglossidae</taxon>
        <taxon>Cynoglossinae</taxon>
        <taxon>Cynoglossus</taxon>
    </lineage>
</organism>
<dbReference type="Gene3D" id="4.10.760.10">
    <property type="entry name" value="Agouti domain"/>
    <property type="match status" value="1"/>
</dbReference>
<dbReference type="InterPro" id="IPR027300">
    <property type="entry name" value="Agouti_dom"/>
</dbReference>
<sequence>MKITITHLLCFVLLILPLSWAEDSKKKEKKTESDPVWSQPKPRRLFARQKISSSKDHRTPKHKSNLSAPLRRCGRMTENCSARVPCCDPCASCRCRLFNTICHCWRTNKSCRNRT</sequence>
<reference evidence="10" key="2">
    <citation type="submission" date="2025-08" db="UniProtKB">
        <authorList>
            <consortium name="Ensembl"/>
        </authorList>
    </citation>
    <scope>IDENTIFICATION</scope>
</reference>
<evidence type="ECO:0000256" key="7">
    <source>
        <dbReference type="SAM" id="MobiDB-lite"/>
    </source>
</evidence>
<evidence type="ECO:0000256" key="3">
    <source>
        <dbReference type="ARBA" id="ARBA00022729"/>
    </source>
</evidence>
<evidence type="ECO:0000313" key="11">
    <source>
        <dbReference type="Proteomes" id="UP000265120"/>
    </source>
</evidence>
<dbReference type="Proteomes" id="UP000265120">
    <property type="component" value="Chromosome 20"/>
</dbReference>
<dbReference type="RefSeq" id="XP_008332333.1">
    <property type="nucleotide sequence ID" value="XM_008334111.3"/>
</dbReference>
<keyword evidence="5 6" id="KW-1015">Disulfide bond</keyword>
<evidence type="ECO:0000259" key="9">
    <source>
        <dbReference type="PROSITE" id="PS51150"/>
    </source>
</evidence>
<proteinExistence type="predicted"/>
<dbReference type="GO" id="GO:0007218">
    <property type="term" value="P:neuropeptide signaling pathway"/>
    <property type="evidence" value="ECO:0007669"/>
    <property type="project" value="TreeGrafter"/>
</dbReference>
<dbReference type="FunCoup" id="A0A3P8WJF6">
    <property type="interactions" value="27"/>
</dbReference>
<evidence type="ECO:0000256" key="2">
    <source>
        <dbReference type="ARBA" id="ARBA00022525"/>
    </source>
</evidence>
<dbReference type="PANTHER" id="PTHR16551">
    <property type="entry name" value="AGOUTI RELATED"/>
    <property type="match status" value="1"/>
</dbReference>
<dbReference type="GO" id="GO:0005615">
    <property type="term" value="C:extracellular space"/>
    <property type="evidence" value="ECO:0007669"/>
    <property type="project" value="TreeGrafter"/>
</dbReference>
<feature type="region of interest" description="Disordered" evidence="7">
    <location>
        <begin position="23"/>
        <end position="43"/>
    </location>
</feature>
<keyword evidence="11" id="KW-1185">Reference proteome</keyword>
<dbReference type="CTD" id="796595"/>
<dbReference type="InterPro" id="IPR036836">
    <property type="entry name" value="Agouti_dom_sf"/>
</dbReference>
<dbReference type="GeneID" id="103396135"/>
<evidence type="ECO:0000256" key="6">
    <source>
        <dbReference type="PROSITE-ProRule" id="PRU00494"/>
    </source>
</evidence>
<dbReference type="InParanoid" id="A0A3P8WJF6"/>
<dbReference type="STRING" id="244447.ENSCSEP00000026849"/>
<dbReference type="OrthoDB" id="8717782at2759"/>
<feature type="compositionally biased region" description="Basic and acidic residues" evidence="7">
    <location>
        <begin position="23"/>
        <end position="33"/>
    </location>
</feature>
<dbReference type="GO" id="GO:0008343">
    <property type="term" value="P:adult feeding behavior"/>
    <property type="evidence" value="ECO:0007669"/>
    <property type="project" value="TreeGrafter"/>
</dbReference>
<comment type="subcellular location">
    <subcellularLocation>
        <location evidence="1">Secreted</location>
    </subcellularLocation>
</comment>
<evidence type="ECO:0000313" key="10">
    <source>
        <dbReference type="Ensembl" id="ENSCSEP00000026849.1"/>
    </source>
</evidence>
<dbReference type="Pfam" id="PF05039">
    <property type="entry name" value="Agouti"/>
    <property type="match status" value="1"/>
</dbReference>
<dbReference type="KEGG" id="csem:103396135"/>
<dbReference type="AlphaFoldDB" id="A0A3P8WJF6"/>
<dbReference type="GO" id="GO:2000253">
    <property type="term" value="P:positive regulation of feeding behavior"/>
    <property type="evidence" value="ECO:0007669"/>
    <property type="project" value="TreeGrafter"/>
</dbReference>
<feature type="disulfide bond" evidence="6">
    <location>
        <begin position="95"/>
        <end position="102"/>
    </location>
</feature>
<feature type="signal peptide" evidence="8">
    <location>
        <begin position="1"/>
        <end position="21"/>
    </location>
</feature>
<feature type="disulfide bond" evidence="6">
    <location>
        <begin position="86"/>
        <end position="104"/>
    </location>
</feature>
<accession>A0A3P8WJF6</accession>
<dbReference type="PANTHER" id="PTHR16551:SF5">
    <property type="entry name" value="AGOUTI-RELATED PEPTIDE 2"/>
    <property type="match status" value="1"/>
</dbReference>
<dbReference type="RefSeq" id="XP_008332334.1">
    <property type="nucleotide sequence ID" value="XM_008334112.3"/>
</dbReference>
<reference evidence="10" key="3">
    <citation type="submission" date="2025-09" db="UniProtKB">
        <authorList>
            <consortium name="Ensembl"/>
        </authorList>
    </citation>
    <scope>IDENTIFICATION</scope>
</reference>
<dbReference type="SUPFAM" id="SSF57055">
    <property type="entry name" value="Agouti-related protein"/>
    <property type="match status" value="1"/>
</dbReference>
<keyword evidence="2" id="KW-0964">Secreted</keyword>
<dbReference type="OMA" id="HLPCCDP"/>
<reference evidence="10 11" key="1">
    <citation type="journal article" date="2014" name="Nat. Genet.">
        <title>Whole-genome sequence of a flatfish provides insights into ZW sex chromosome evolution and adaptation to a benthic lifestyle.</title>
        <authorList>
            <person name="Chen S."/>
            <person name="Zhang G."/>
            <person name="Shao C."/>
            <person name="Huang Q."/>
            <person name="Liu G."/>
            <person name="Zhang P."/>
            <person name="Song W."/>
            <person name="An N."/>
            <person name="Chalopin D."/>
            <person name="Volff J.N."/>
            <person name="Hong Y."/>
            <person name="Li Q."/>
            <person name="Sha Z."/>
            <person name="Zhou H."/>
            <person name="Xie M."/>
            <person name="Yu Q."/>
            <person name="Liu Y."/>
            <person name="Xiang H."/>
            <person name="Wang N."/>
            <person name="Wu K."/>
            <person name="Yang C."/>
            <person name="Zhou Q."/>
            <person name="Liao X."/>
            <person name="Yang L."/>
            <person name="Hu Q."/>
            <person name="Zhang J."/>
            <person name="Meng L."/>
            <person name="Jin L."/>
            <person name="Tian Y."/>
            <person name="Lian J."/>
            <person name="Yang J."/>
            <person name="Miao G."/>
            <person name="Liu S."/>
            <person name="Liang Z."/>
            <person name="Yan F."/>
            <person name="Li Y."/>
            <person name="Sun B."/>
            <person name="Zhang H."/>
            <person name="Zhang J."/>
            <person name="Zhu Y."/>
            <person name="Du M."/>
            <person name="Zhao Y."/>
            <person name="Schartl M."/>
            <person name="Tang Q."/>
            <person name="Wang J."/>
        </authorList>
    </citation>
    <scope>NUCLEOTIDE SEQUENCE</scope>
</reference>
<feature type="domain" description="Agouti" evidence="9">
    <location>
        <begin position="73"/>
        <end position="111"/>
    </location>
</feature>
<dbReference type="PROSITE" id="PS51150">
    <property type="entry name" value="AGOUTI_2"/>
    <property type="match status" value="1"/>
</dbReference>
<keyword evidence="4" id="KW-0960">Knottin</keyword>
<dbReference type="GO" id="GO:0070996">
    <property type="term" value="F:type 1 melanocortin receptor binding"/>
    <property type="evidence" value="ECO:0007669"/>
    <property type="project" value="TreeGrafter"/>
</dbReference>